<dbReference type="EMBL" id="QJKJ01004674">
    <property type="protein sequence ID" value="RDX93212.1"/>
    <property type="molecule type" value="Genomic_DNA"/>
</dbReference>
<dbReference type="OrthoDB" id="1435747at2759"/>
<evidence type="ECO:0000313" key="1">
    <source>
        <dbReference type="EMBL" id="RDX93212.1"/>
    </source>
</evidence>
<sequence length="130" mass="15098">MKSFSISCDHILVVLMYLIVSDFPKCLVLKRWTNVAKDMVKVIEHVEIFDDFIDERREILDQLVRSKDDLSQSNELTQNVNQVIRNPIIIRSKGRHVYCDSWSRGSKTKKNIRCTPAKKLVTIGELAQHV</sequence>
<evidence type="ECO:0000313" key="2">
    <source>
        <dbReference type="Proteomes" id="UP000257109"/>
    </source>
</evidence>
<dbReference type="Proteomes" id="UP000257109">
    <property type="component" value="Unassembled WGS sequence"/>
</dbReference>
<dbReference type="AlphaFoldDB" id="A0A371GRP9"/>
<name>A0A371GRP9_MUCPR</name>
<accession>A0A371GRP9</accession>
<comment type="caution">
    <text evidence="1">The sequence shown here is derived from an EMBL/GenBank/DDBJ whole genome shotgun (WGS) entry which is preliminary data.</text>
</comment>
<proteinExistence type="predicted"/>
<keyword evidence="2" id="KW-1185">Reference proteome</keyword>
<gene>
    <name evidence="1" type="ORF">CR513_24566</name>
</gene>
<reference evidence="1" key="1">
    <citation type="submission" date="2018-05" db="EMBL/GenBank/DDBJ databases">
        <title>Draft genome of Mucuna pruriens seed.</title>
        <authorList>
            <person name="Nnadi N.E."/>
            <person name="Vos R."/>
            <person name="Hasami M.H."/>
            <person name="Devisetty U.K."/>
            <person name="Aguiy J.C."/>
        </authorList>
    </citation>
    <scope>NUCLEOTIDE SEQUENCE [LARGE SCALE GENOMIC DNA]</scope>
    <source>
        <strain evidence="1">JCA_2017</strain>
    </source>
</reference>
<organism evidence="1 2">
    <name type="scientific">Mucuna pruriens</name>
    <name type="common">Velvet bean</name>
    <name type="synonym">Dolichos pruriens</name>
    <dbReference type="NCBI Taxonomy" id="157652"/>
    <lineage>
        <taxon>Eukaryota</taxon>
        <taxon>Viridiplantae</taxon>
        <taxon>Streptophyta</taxon>
        <taxon>Embryophyta</taxon>
        <taxon>Tracheophyta</taxon>
        <taxon>Spermatophyta</taxon>
        <taxon>Magnoliopsida</taxon>
        <taxon>eudicotyledons</taxon>
        <taxon>Gunneridae</taxon>
        <taxon>Pentapetalae</taxon>
        <taxon>rosids</taxon>
        <taxon>fabids</taxon>
        <taxon>Fabales</taxon>
        <taxon>Fabaceae</taxon>
        <taxon>Papilionoideae</taxon>
        <taxon>50 kb inversion clade</taxon>
        <taxon>NPAAA clade</taxon>
        <taxon>indigoferoid/millettioid clade</taxon>
        <taxon>Phaseoleae</taxon>
        <taxon>Mucuna</taxon>
    </lineage>
</organism>
<protein>
    <recommendedName>
        <fullName evidence="3">Protein FAR1-RELATED SEQUENCE</fullName>
    </recommendedName>
</protein>
<feature type="non-terminal residue" evidence="1">
    <location>
        <position position="1"/>
    </location>
</feature>
<evidence type="ECO:0008006" key="3">
    <source>
        <dbReference type="Google" id="ProtNLM"/>
    </source>
</evidence>